<dbReference type="Gene3D" id="3.40.50.2300">
    <property type="match status" value="1"/>
</dbReference>
<feature type="modified residue" description="4-aspartylphosphate" evidence="6">
    <location>
        <position position="51"/>
    </location>
</feature>
<dbReference type="Pfam" id="PF02518">
    <property type="entry name" value="HATPase_c"/>
    <property type="match status" value="1"/>
</dbReference>
<evidence type="ECO:0000259" key="8">
    <source>
        <dbReference type="PROSITE" id="PS50110"/>
    </source>
</evidence>
<proteinExistence type="predicted"/>
<dbReference type="Gene3D" id="3.30.565.10">
    <property type="entry name" value="Histidine kinase-like ATPase, C-terminal domain"/>
    <property type="match status" value="1"/>
</dbReference>
<dbReference type="InterPro" id="IPR005467">
    <property type="entry name" value="His_kinase_dom"/>
</dbReference>
<evidence type="ECO:0000313" key="11">
    <source>
        <dbReference type="EMBL" id="QSG13759.1"/>
    </source>
</evidence>
<evidence type="ECO:0000256" key="1">
    <source>
        <dbReference type="ARBA" id="ARBA00000085"/>
    </source>
</evidence>
<dbReference type="SMART" id="SM00388">
    <property type="entry name" value="HisKA"/>
    <property type="match status" value="1"/>
</dbReference>
<evidence type="ECO:0000259" key="7">
    <source>
        <dbReference type="PROSITE" id="PS50109"/>
    </source>
</evidence>
<evidence type="ECO:0000256" key="3">
    <source>
        <dbReference type="ARBA" id="ARBA00022679"/>
    </source>
</evidence>
<gene>
    <name evidence="11" type="ORF">HSEST_0206</name>
</gene>
<feature type="domain" description="Histidine kinase" evidence="7">
    <location>
        <begin position="258"/>
        <end position="443"/>
    </location>
</feature>
<dbReference type="PROSITE" id="PS50109">
    <property type="entry name" value="HIS_KIN"/>
    <property type="match status" value="1"/>
</dbReference>
<evidence type="ECO:0000259" key="10">
    <source>
        <dbReference type="PROSITE" id="PS50113"/>
    </source>
</evidence>
<evidence type="ECO:0000259" key="9">
    <source>
        <dbReference type="PROSITE" id="PS50112"/>
    </source>
</evidence>
<dbReference type="InterPro" id="IPR003594">
    <property type="entry name" value="HATPase_dom"/>
</dbReference>
<evidence type="ECO:0000256" key="4">
    <source>
        <dbReference type="ARBA" id="ARBA00022777"/>
    </source>
</evidence>
<dbReference type="InterPro" id="IPR000014">
    <property type="entry name" value="PAS"/>
</dbReference>
<keyword evidence="5" id="KW-0902">Two-component regulatory system</keyword>
<dbReference type="InterPro" id="IPR036890">
    <property type="entry name" value="HATPase_C_sf"/>
</dbReference>
<dbReference type="PROSITE" id="PS50112">
    <property type="entry name" value="PAS"/>
    <property type="match status" value="1"/>
</dbReference>
<dbReference type="EMBL" id="CP064791">
    <property type="protein sequence ID" value="QSG13759.1"/>
    <property type="molecule type" value="Genomic_DNA"/>
</dbReference>
<evidence type="ECO:0000256" key="6">
    <source>
        <dbReference type="PROSITE-ProRule" id="PRU00169"/>
    </source>
</evidence>
<dbReference type="SUPFAM" id="SSF52172">
    <property type="entry name" value="CheY-like"/>
    <property type="match status" value="1"/>
</dbReference>
<name>A0A897NSI2_9EURY</name>
<dbReference type="InterPro" id="IPR003661">
    <property type="entry name" value="HisK_dim/P_dom"/>
</dbReference>
<dbReference type="GO" id="GO:0006355">
    <property type="term" value="P:regulation of DNA-templated transcription"/>
    <property type="evidence" value="ECO:0007669"/>
    <property type="project" value="InterPro"/>
</dbReference>
<keyword evidence="12" id="KW-1185">Reference proteome</keyword>
<dbReference type="SMART" id="SM00448">
    <property type="entry name" value="REC"/>
    <property type="match status" value="1"/>
</dbReference>
<dbReference type="Pfam" id="PF00512">
    <property type="entry name" value="HisKA"/>
    <property type="match status" value="1"/>
</dbReference>
<dbReference type="InterPro" id="IPR050736">
    <property type="entry name" value="Sensor_HK_Regulatory"/>
</dbReference>
<dbReference type="InterPro" id="IPR001789">
    <property type="entry name" value="Sig_transdc_resp-reg_receiver"/>
</dbReference>
<dbReference type="SUPFAM" id="SSF55874">
    <property type="entry name" value="ATPase domain of HSP90 chaperone/DNA topoisomerase II/histidine kinase"/>
    <property type="match status" value="1"/>
</dbReference>
<evidence type="ECO:0000256" key="5">
    <source>
        <dbReference type="ARBA" id="ARBA00023012"/>
    </source>
</evidence>
<dbReference type="Gene3D" id="1.10.287.130">
    <property type="match status" value="1"/>
</dbReference>
<dbReference type="GO" id="GO:0000155">
    <property type="term" value="F:phosphorelay sensor kinase activity"/>
    <property type="evidence" value="ECO:0007669"/>
    <property type="project" value="InterPro"/>
</dbReference>
<dbReference type="Proteomes" id="UP000663292">
    <property type="component" value="Chromosome"/>
</dbReference>
<dbReference type="EC" id="2.7.13.3" evidence="2"/>
<dbReference type="InterPro" id="IPR036097">
    <property type="entry name" value="HisK_dim/P_sf"/>
</dbReference>
<dbReference type="CDD" id="cd00082">
    <property type="entry name" value="HisKA"/>
    <property type="match status" value="1"/>
</dbReference>
<evidence type="ECO:0000256" key="2">
    <source>
        <dbReference type="ARBA" id="ARBA00012438"/>
    </source>
</evidence>
<dbReference type="Pfam" id="PF00989">
    <property type="entry name" value="PAS"/>
    <property type="match status" value="1"/>
</dbReference>
<reference evidence="11 12" key="1">
    <citation type="submission" date="2020-11" db="EMBL/GenBank/DDBJ databases">
        <title>Carbohydrate-dependent, anaerobic sulfur respiration: A novel catabolism in halophilic archaea.</title>
        <authorList>
            <person name="Sorokin D.Y."/>
            <person name="Messina E."/>
            <person name="Smedile F."/>
            <person name="La Cono V."/>
            <person name="Hallsworth J.E."/>
            <person name="Yakimov M.M."/>
        </authorList>
    </citation>
    <scope>NUCLEOTIDE SEQUENCE [LARGE SCALE GENOMIC DNA]</scope>
    <source>
        <strain evidence="11 12">HSR-Est</strain>
    </source>
</reference>
<organism evidence="11 12">
    <name type="scientific">Halapricum desulfuricans</name>
    <dbReference type="NCBI Taxonomy" id="2841257"/>
    <lineage>
        <taxon>Archaea</taxon>
        <taxon>Methanobacteriati</taxon>
        <taxon>Methanobacteriota</taxon>
        <taxon>Stenosarchaea group</taxon>
        <taxon>Halobacteria</taxon>
        <taxon>Halobacteriales</taxon>
        <taxon>Haloarculaceae</taxon>
        <taxon>Halapricum</taxon>
    </lineage>
</organism>
<dbReference type="InterPro" id="IPR035965">
    <property type="entry name" value="PAS-like_dom_sf"/>
</dbReference>
<dbReference type="AlphaFoldDB" id="A0A897NSI2"/>
<evidence type="ECO:0000313" key="12">
    <source>
        <dbReference type="Proteomes" id="UP000663292"/>
    </source>
</evidence>
<feature type="domain" description="Response regulatory" evidence="8">
    <location>
        <begin position="1"/>
        <end position="116"/>
    </location>
</feature>
<keyword evidence="4 11" id="KW-0418">Kinase</keyword>
<dbReference type="Pfam" id="PF00072">
    <property type="entry name" value="Response_reg"/>
    <property type="match status" value="1"/>
</dbReference>
<feature type="domain" description="PAS" evidence="9">
    <location>
        <begin position="151"/>
        <end position="200"/>
    </location>
</feature>
<dbReference type="InterPro" id="IPR011006">
    <property type="entry name" value="CheY-like_superfamily"/>
</dbReference>
<dbReference type="SUPFAM" id="SSF47384">
    <property type="entry name" value="Homodimeric domain of signal transducing histidine kinase"/>
    <property type="match status" value="1"/>
</dbReference>
<feature type="domain" description="PAC" evidence="10">
    <location>
        <begin position="204"/>
        <end position="254"/>
    </location>
</feature>
<protein>
    <recommendedName>
        <fullName evidence="2">histidine kinase</fullName>
        <ecNumber evidence="2">2.7.13.3</ecNumber>
    </recommendedName>
</protein>
<dbReference type="PROSITE" id="PS50110">
    <property type="entry name" value="RESPONSE_REGULATORY"/>
    <property type="match status" value="1"/>
</dbReference>
<dbReference type="InterPro" id="IPR000700">
    <property type="entry name" value="PAS-assoc_C"/>
</dbReference>
<keyword evidence="3" id="KW-0808">Transferase</keyword>
<dbReference type="CDD" id="cd00130">
    <property type="entry name" value="PAS"/>
    <property type="match status" value="1"/>
</dbReference>
<comment type="catalytic activity">
    <reaction evidence="1">
        <text>ATP + protein L-histidine = ADP + protein N-phospho-L-histidine.</text>
        <dbReference type="EC" id="2.7.13.3"/>
    </reaction>
</comment>
<dbReference type="SUPFAM" id="SSF55785">
    <property type="entry name" value="PYP-like sensor domain (PAS domain)"/>
    <property type="match status" value="1"/>
</dbReference>
<dbReference type="SMART" id="SM00387">
    <property type="entry name" value="HATPase_c"/>
    <property type="match status" value="1"/>
</dbReference>
<dbReference type="SMART" id="SM00091">
    <property type="entry name" value="PAS"/>
    <property type="match status" value="1"/>
</dbReference>
<dbReference type="PANTHER" id="PTHR43711">
    <property type="entry name" value="TWO-COMPONENT HISTIDINE KINASE"/>
    <property type="match status" value="1"/>
</dbReference>
<accession>A0A897NSI2</accession>
<dbReference type="NCBIfam" id="TIGR00229">
    <property type="entry name" value="sensory_box"/>
    <property type="match status" value="1"/>
</dbReference>
<dbReference type="PROSITE" id="PS50113">
    <property type="entry name" value="PAC"/>
    <property type="match status" value="1"/>
</dbReference>
<keyword evidence="6" id="KW-0597">Phosphoprotein</keyword>
<dbReference type="InterPro" id="IPR013767">
    <property type="entry name" value="PAS_fold"/>
</dbReference>
<sequence>MVHVDSDPDFLEVVAEHLESENEALAVEGETDPQAALDRLDRTSVDCVLSDHRPAGIDGLDFLERVRERHPEMPFVLYTSHGSEEIASEAISAGVTEYMQKETGTDQYAVLANTITNAVEHTRTEAALQESQQRYRTVVEQSHDGIFIYRDGTFEFVNERFCAITGYEEDTLIGMDVFELIHPDDRDRVREISRRRQSGEAPPQQYEARIVTADGETREASLSVRSTTYDGEPAEIGSIRDVTDRYRSAERLDEFASIVSHDLRNPLNVLSGRLDLARETGDETHFDALERSIDKMETLLEEMRDLARAGLPVREPAVVDVESTAREAAETTDLTVTTEAGLPTIEADRDRLEGALVECFENVAVHTDCDSVRVRPTEDGFAVVDDGPGIEASERDRVFEAGYTTDTDRTGFGLAIVEWIADAHGWSVAAEASSSGGTRIVISDVGRT</sequence>
<dbReference type="Gene3D" id="3.30.450.20">
    <property type="entry name" value="PAS domain"/>
    <property type="match status" value="1"/>
</dbReference>
<dbReference type="PANTHER" id="PTHR43711:SF1">
    <property type="entry name" value="HISTIDINE KINASE 1"/>
    <property type="match status" value="1"/>
</dbReference>